<evidence type="ECO:0000313" key="1">
    <source>
        <dbReference type="EMBL" id="MBX66049.1"/>
    </source>
</evidence>
<reference evidence="1" key="1">
    <citation type="submission" date="2018-02" db="EMBL/GenBank/DDBJ databases">
        <title>Rhizophora mucronata_Transcriptome.</title>
        <authorList>
            <person name="Meera S.P."/>
            <person name="Sreeshan A."/>
            <person name="Augustine A."/>
        </authorList>
    </citation>
    <scope>NUCLEOTIDE SEQUENCE</scope>
    <source>
        <tissue evidence="1">Leaf</tissue>
    </source>
</reference>
<protein>
    <submittedName>
        <fullName evidence="1">Uncharacterized protein</fullName>
    </submittedName>
</protein>
<dbReference type="AlphaFoldDB" id="A0A2P2QGC1"/>
<sequence length="17" mass="1993">MEYTLDMFQCIDSGLVQ</sequence>
<proteinExistence type="predicted"/>
<accession>A0A2P2QGC1</accession>
<dbReference type="EMBL" id="GGEC01085565">
    <property type="protein sequence ID" value="MBX66049.1"/>
    <property type="molecule type" value="Transcribed_RNA"/>
</dbReference>
<name>A0A2P2QGC1_RHIMU</name>
<organism evidence="1">
    <name type="scientific">Rhizophora mucronata</name>
    <name type="common">Asiatic mangrove</name>
    <dbReference type="NCBI Taxonomy" id="61149"/>
    <lineage>
        <taxon>Eukaryota</taxon>
        <taxon>Viridiplantae</taxon>
        <taxon>Streptophyta</taxon>
        <taxon>Embryophyta</taxon>
        <taxon>Tracheophyta</taxon>
        <taxon>Spermatophyta</taxon>
        <taxon>Magnoliopsida</taxon>
        <taxon>eudicotyledons</taxon>
        <taxon>Gunneridae</taxon>
        <taxon>Pentapetalae</taxon>
        <taxon>rosids</taxon>
        <taxon>fabids</taxon>
        <taxon>Malpighiales</taxon>
        <taxon>Rhizophoraceae</taxon>
        <taxon>Rhizophora</taxon>
    </lineage>
</organism>